<dbReference type="Pfam" id="PF14279">
    <property type="entry name" value="HNH_5"/>
    <property type="match status" value="1"/>
</dbReference>
<proteinExistence type="predicted"/>
<protein>
    <recommendedName>
        <fullName evidence="1">HNH endonuclease 5 domain-containing protein</fullName>
    </recommendedName>
</protein>
<dbReference type="Proteomes" id="UP000196082">
    <property type="component" value="Unassembled WGS sequence"/>
</dbReference>
<dbReference type="AlphaFoldDB" id="A0A1Y3KK94"/>
<dbReference type="InterPro" id="IPR029471">
    <property type="entry name" value="HNH_5"/>
</dbReference>
<dbReference type="EMBL" id="NFSB01000089">
    <property type="protein sequence ID" value="OUM24651.1"/>
    <property type="molecule type" value="Genomic_DNA"/>
</dbReference>
<comment type="caution">
    <text evidence="2">The sequence shown here is derived from an EMBL/GenBank/DDBJ whole genome shotgun (WGS) entry which is preliminary data.</text>
</comment>
<name>A0A1Y3KK94_PSEPU</name>
<dbReference type="RefSeq" id="WP_086978495.1">
    <property type="nucleotide sequence ID" value="NZ_NFSB01000089.1"/>
</dbReference>
<evidence type="ECO:0000259" key="1">
    <source>
        <dbReference type="Pfam" id="PF14279"/>
    </source>
</evidence>
<gene>
    <name evidence="2" type="ORF">B8W72_26135</name>
</gene>
<evidence type="ECO:0000313" key="3">
    <source>
        <dbReference type="Proteomes" id="UP000196082"/>
    </source>
</evidence>
<sequence>MDTRGSGTCAFCDRELVEGTRSKEHIIPNAIGGRLKTSGFICQSCNSKGGDAWDAKLAEQLNWFTLSLGISRERGYPPSQLVTTVDGRQLNLLADGSFSPRSSYSESVIDGGKKIHIVARSMEEARKRLVGVAKKHPSFELEKELSNLKLETTYLDSPLTLELSFGGGDAGRSLVKTALAFASYCGVSHELFGNSLAYLLGANVEPSYGHAFLSDLVVDRDPKAIFHCVALKGDPEKQRLWSYIEYYGMCRVVVSICDSYQGPHIDEVYALDPISGEELTVVIDGEISDQDFDAIVQGRGGLHERQLEAANIVLPVVIERSQHRALERSVSEGFAYAAHVLGIAEGEEIPLDKAREFTDLMMQKITPFIESLIRR</sequence>
<reference evidence="2 3" key="1">
    <citation type="submission" date="2017-05" db="EMBL/GenBank/DDBJ databases">
        <title>Whole genome sequence of Pseudomonas putida isolate 1312 commercialized as a biostimulant.</title>
        <authorList>
            <person name="Crovadore J."/>
            <person name="Blanc P."/>
            <person name="Chablais R."/>
            <person name="Cochard B."/>
            <person name="Grizard D."/>
            <person name="Lefort F."/>
        </authorList>
    </citation>
    <scope>NUCLEOTIDE SEQUENCE [LARGE SCALE GENOMIC DNA]</scope>
    <source>
        <strain evidence="2 3">1312</strain>
    </source>
</reference>
<organism evidence="2 3">
    <name type="scientific">Pseudomonas putida</name>
    <name type="common">Arthrobacter siderocapsulatus</name>
    <dbReference type="NCBI Taxonomy" id="303"/>
    <lineage>
        <taxon>Bacteria</taxon>
        <taxon>Pseudomonadati</taxon>
        <taxon>Pseudomonadota</taxon>
        <taxon>Gammaproteobacteria</taxon>
        <taxon>Pseudomonadales</taxon>
        <taxon>Pseudomonadaceae</taxon>
        <taxon>Pseudomonas</taxon>
    </lineage>
</organism>
<evidence type="ECO:0000313" key="2">
    <source>
        <dbReference type="EMBL" id="OUM24651.1"/>
    </source>
</evidence>
<accession>A0A1Y3KK94</accession>
<feature type="domain" description="HNH endonuclease 5" evidence="1">
    <location>
        <begin position="9"/>
        <end position="61"/>
    </location>
</feature>